<dbReference type="EMBL" id="LSCR01000007">
    <property type="protein sequence ID" value="KXB34996.1"/>
    <property type="molecule type" value="Genomic_DNA"/>
</dbReference>
<organism evidence="1 2">
    <name type="scientific">Atopobium deltae</name>
    <dbReference type="NCBI Taxonomy" id="1393034"/>
    <lineage>
        <taxon>Bacteria</taxon>
        <taxon>Bacillati</taxon>
        <taxon>Actinomycetota</taxon>
        <taxon>Coriobacteriia</taxon>
        <taxon>Coriobacteriales</taxon>
        <taxon>Atopobiaceae</taxon>
        <taxon>Atopobium</taxon>
    </lineage>
</organism>
<sequence>MRTRTAGARYVRAAWVAVGALATHCRHAYPRSSARMRAKPFTLCILSMFSKNFHDFLSFFPDFSRFGSFSGKNGSSIAKTLHYNDNDMREPLHASAPFVSSALYVPSEKLKSLREVEVVSPGTSR</sequence>
<proteinExistence type="predicted"/>
<evidence type="ECO:0000313" key="1">
    <source>
        <dbReference type="EMBL" id="KXB34996.1"/>
    </source>
</evidence>
<dbReference type="Proteomes" id="UP000070675">
    <property type="component" value="Unassembled WGS sequence"/>
</dbReference>
<protein>
    <submittedName>
        <fullName evidence="1">Uncharacterized protein</fullName>
    </submittedName>
</protein>
<reference evidence="2" key="1">
    <citation type="submission" date="2016-01" db="EMBL/GenBank/DDBJ databases">
        <authorList>
            <person name="Mitreva M."/>
            <person name="Pepin K.H."/>
            <person name="Mihindukulasuriya K.A."/>
            <person name="Fulton R."/>
            <person name="Fronick C."/>
            <person name="O'Laughlin M."/>
            <person name="Miner T."/>
            <person name="Herter B."/>
            <person name="Rosa B.A."/>
            <person name="Cordes M."/>
            <person name="Tomlinson C."/>
            <person name="Wollam A."/>
            <person name="Palsikar V.B."/>
            <person name="Mardis E.R."/>
            <person name="Wilson R.K."/>
        </authorList>
    </citation>
    <scope>NUCLEOTIDE SEQUENCE [LARGE SCALE GENOMIC DNA]</scope>
    <source>
        <strain evidence="2">DNF00019</strain>
    </source>
</reference>
<dbReference type="STRING" id="1393034.HMPREF3192_00609"/>
<evidence type="ECO:0000313" key="2">
    <source>
        <dbReference type="Proteomes" id="UP000070675"/>
    </source>
</evidence>
<gene>
    <name evidence="1" type="ORF">HMPREF3192_00609</name>
</gene>
<dbReference type="AlphaFoldDB" id="A0A133XVN2"/>
<keyword evidence="2" id="KW-1185">Reference proteome</keyword>
<dbReference type="PATRIC" id="fig|1393034.3.peg.590"/>
<accession>A0A133XVN2</accession>
<comment type="caution">
    <text evidence="1">The sequence shown here is derived from an EMBL/GenBank/DDBJ whole genome shotgun (WGS) entry which is preliminary data.</text>
</comment>
<name>A0A133XVN2_9ACTN</name>